<gene>
    <name evidence="1" type="ORF">J4032_11260</name>
</gene>
<evidence type="ECO:0000313" key="2">
    <source>
        <dbReference type="Proteomes" id="UP000828924"/>
    </source>
</evidence>
<accession>A0ABY3WKN0</accession>
<evidence type="ECO:0008006" key="3">
    <source>
        <dbReference type="Google" id="ProtNLM"/>
    </source>
</evidence>
<organism evidence="1 2">
    <name type="scientific">Streptomyces formicae</name>
    <dbReference type="NCBI Taxonomy" id="1616117"/>
    <lineage>
        <taxon>Bacteria</taxon>
        <taxon>Bacillati</taxon>
        <taxon>Actinomycetota</taxon>
        <taxon>Actinomycetes</taxon>
        <taxon>Kitasatosporales</taxon>
        <taxon>Streptomycetaceae</taxon>
        <taxon>Streptomyces</taxon>
    </lineage>
</organism>
<name>A0ABY3WKN0_9ACTN</name>
<sequence>MPKPGREKQNHLIYAEVVGSEPKVSVWMDERATFREKQGCSHDTLQDRTEWAEVKFGDELAAGYSVARVRRTTTSMVVAQ</sequence>
<reference evidence="1 2" key="1">
    <citation type="submission" date="2021-03" db="EMBL/GenBank/DDBJ databases">
        <title>Complete genome of Streptomyces formicae strain 1H-GS9 (DSM 100524).</title>
        <authorList>
            <person name="Atanasov K.E."/>
            <person name="Altabella T."/>
            <person name="Ferrer A."/>
        </authorList>
    </citation>
    <scope>NUCLEOTIDE SEQUENCE [LARGE SCALE GENOMIC DNA]</scope>
    <source>
        <strain evidence="1 2">1H-GS9</strain>
    </source>
</reference>
<dbReference type="Proteomes" id="UP000828924">
    <property type="component" value="Chromosome"/>
</dbReference>
<evidence type="ECO:0000313" key="1">
    <source>
        <dbReference type="EMBL" id="UNM12039.1"/>
    </source>
</evidence>
<dbReference type="RefSeq" id="WP_242330633.1">
    <property type="nucleotide sequence ID" value="NZ_CP071872.1"/>
</dbReference>
<dbReference type="EMBL" id="CP071872">
    <property type="protein sequence ID" value="UNM12039.1"/>
    <property type="molecule type" value="Genomic_DNA"/>
</dbReference>
<keyword evidence="2" id="KW-1185">Reference proteome</keyword>
<proteinExistence type="predicted"/>
<protein>
    <recommendedName>
        <fullName evidence="3">Mobile element protein</fullName>
    </recommendedName>
</protein>